<evidence type="ECO:0000313" key="13">
    <source>
        <dbReference type="Proteomes" id="UP000009046"/>
    </source>
</evidence>
<evidence type="ECO:0000256" key="8">
    <source>
        <dbReference type="ARBA" id="ARBA00045258"/>
    </source>
</evidence>
<dbReference type="EMBL" id="DS235354">
    <property type="protein sequence ID" value="EEB15047.1"/>
    <property type="molecule type" value="Genomic_DNA"/>
</dbReference>
<dbReference type="FunCoup" id="E0VNU1">
    <property type="interactions" value="883"/>
</dbReference>
<evidence type="ECO:0000256" key="9">
    <source>
        <dbReference type="RuleBase" id="RU368085"/>
    </source>
</evidence>
<evidence type="ECO:0000256" key="3">
    <source>
        <dbReference type="ARBA" id="ARBA00006677"/>
    </source>
</evidence>
<comment type="similarity">
    <text evidence="3 9">Belongs to the GINS1/PSF1 family.</text>
</comment>
<comment type="subunit">
    <text evidence="9">Component of the GINS complex.</text>
</comment>
<dbReference type="PANTHER" id="PTHR12914">
    <property type="entry name" value="PARTNER OF SLD5"/>
    <property type="match status" value="1"/>
</dbReference>
<dbReference type="GO" id="GO:0000811">
    <property type="term" value="C:GINS complex"/>
    <property type="evidence" value="ECO:0007669"/>
    <property type="project" value="UniProtKB-UniRule"/>
</dbReference>
<dbReference type="KEGG" id="phu:Phum_PHUM345800"/>
<accession>E0VNU1</accession>
<evidence type="ECO:0000313" key="11">
    <source>
        <dbReference type="EMBL" id="EEB15047.1"/>
    </source>
</evidence>
<feature type="domain" description="GINS subunit" evidence="10">
    <location>
        <begin position="40"/>
        <end position="130"/>
    </location>
</feature>
<keyword evidence="6 9" id="KW-0235">DNA replication</keyword>
<dbReference type="PANTHER" id="PTHR12914:SF2">
    <property type="entry name" value="DNA REPLICATION COMPLEX GINS PROTEIN PSF1"/>
    <property type="match status" value="1"/>
</dbReference>
<dbReference type="CDD" id="cd21696">
    <property type="entry name" value="GINS_B_Psf1"/>
    <property type="match status" value="1"/>
</dbReference>
<dbReference type="HOGENOM" id="CLU_079191_1_0_1"/>
<evidence type="ECO:0000256" key="7">
    <source>
        <dbReference type="ARBA" id="ARBA00023242"/>
    </source>
</evidence>
<comment type="subcellular location">
    <subcellularLocation>
        <location evidence="2">Chromosome</location>
    </subcellularLocation>
    <subcellularLocation>
        <location evidence="1 9">Nucleus</location>
    </subcellularLocation>
</comment>
<name>E0VNU1_PEDHC</name>
<comment type="function">
    <text evidence="8">Required for correct functioning of the GINS complex, a complex that plays an essential role in the initiation of DNA replication, and progression of DNA replication forks. GINS complex is a core component of CDC45-MCM-GINS (CMG) helicase, the molecular machine that unwinds template DNA during replication, and around which the replisome is built.</text>
</comment>
<dbReference type="InterPro" id="IPR021151">
    <property type="entry name" value="GINS_A"/>
</dbReference>
<dbReference type="EMBL" id="AAZO01004031">
    <property type="status" value="NOT_ANNOTATED_CDS"/>
    <property type="molecule type" value="Genomic_DNA"/>
</dbReference>
<dbReference type="Pfam" id="PF05916">
    <property type="entry name" value="Sld5"/>
    <property type="match status" value="1"/>
</dbReference>
<keyword evidence="13" id="KW-1185">Reference proteome</keyword>
<evidence type="ECO:0000313" key="12">
    <source>
        <dbReference type="EnsemblMetazoa" id="PHUM345800-PA"/>
    </source>
</evidence>
<dbReference type="Gene3D" id="1.20.58.1030">
    <property type="match status" value="1"/>
</dbReference>
<evidence type="ECO:0000256" key="5">
    <source>
        <dbReference type="ARBA" id="ARBA00022454"/>
    </source>
</evidence>
<dbReference type="InterPro" id="IPR056783">
    <property type="entry name" value="PSF1_C"/>
</dbReference>
<dbReference type="InterPro" id="IPR036224">
    <property type="entry name" value="GINS_bundle-like_dom_sf"/>
</dbReference>
<reference evidence="12" key="3">
    <citation type="submission" date="2020-05" db="UniProtKB">
        <authorList>
            <consortium name="EnsemblMetazoa"/>
        </authorList>
    </citation>
    <scope>IDENTIFICATION</scope>
    <source>
        <strain evidence="12">USDA</strain>
    </source>
</reference>
<proteinExistence type="inferred from homology"/>
<dbReference type="RefSeq" id="XP_002427785.1">
    <property type="nucleotide sequence ID" value="XM_002427740.1"/>
</dbReference>
<dbReference type="EnsemblMetazoa" id="PHUM345800-RA">
    <property type="protein sequence ID" value="PHUM345800-PA"/>
    <property type="gene ID" value="PHUM345800"/>
</dbReference>
<dbReference type="CDD" id="cd11710">
    <property type="entry name" value="GINS_A_psf1"/>
    <property type="match status" value="1"/>
</dbReference>
<evidence type="ECO:0000256" key="4">
    <source>
        <dbReference type="ARBA" id="ARBA00015143"/>
    </source>
</evidence>
<gene>
    <name evidence="12" type="primary">8231872</name>
    <name evidence="11" type="ORF">Phum_PHUM345800</name>
</gene>
<dbReference type="GO" id="GO:1902983">
    <property type="term" value="P:DNA strand elongation involved in mitotic DNA replication"/>
    <property type="evidence" value="ECO:0007669"/>
    <property type="project" value="TreeGrafter"/>
</dbReference>
<comment type="function">
    <text evidence="9">Required for correct functioning of the GINS complex, a complex that plays an essential role in the initiation of DNA replication, and progression of DNA replication forks. GINS complex seems to bind preferentially to single-stranded DNA.</text>
</comment>
<evidence type="ECO:0000256" key="2">
    <source>
        <dbReference type="ARBA" id="ARBA00004286"/>
    </source>
</evidence>
<dbReference type="AlphaFoldDB" id="E0VNU1"/>
<dbReference type="OMA" id="MFCEKAT"/>
<dbReference type="STRING" id="121224.E0VNU1"/>
<dbReference type="InterPro" id="IPR005339">
    <property type="entry name" value="GINS_Psf1"/>
</dbReference>
<protein>
    <recommendedName>
        <fullName evidence="4 9">DNA replication complex GINS protein PSF1</fullName>
    </recommendedName>
</protein>
<reference evidence="11" key="2">
    <citation type="submission" date="2007-04" db="EMBL/GenBank/DDBJ databases">
        <title>The genome of the human body louse.</title>
        <authorList>
            <consortium name="The Human Body Louse Genome Consortium"/>
            <person name="Kirkness E."/>
            <person name="Walenz B."/>
            <person name="Hass B."/>
            <person name="Bruggner R."/>
            <person name="Strausberg R."/>
        </authorList>
    </citation>
    <scope>NUCLEOTIDE SEQUENCE</scope>
    <source>
        <strain evidence="11">USDA</strain>
    </source>
</reference>
<reference evidence="11" key="1">
    <citation type="submission" date="2007-04" db="EMBL/GenBank/DDBJ databases">
        <title>Annotation of Pediculus humanus corporis strain USDA.</title>
        <authorList>
            <person name="Kirkness E."/>
            <person name="Hannick L."/>
            <person name="Hass B."/>
            <person name="Bruggner R."/>
            <person name="Lawson D."/>
            <person name="Bidwell S."/>
            <person name="Joardar V."/>
            <person name="Caler E."/>
            <person name="Walenz B."/>
            <person name="Inman J."/>
            <person name="Schobel S."/>
            <person name="Galinsky K."/>
            <person name="Amedeo P."/>
            <person name="Strausberg R."/>
        </authorList>
    </citation>
    <scope>NUCLEOTIDE SEQUENCE</scope>
    <source>
        <strain evidence="11">USDA</strain>
    </source>
</reference>
<evidence type="ECO:0000256" key="6">
    <source>
        <dbReference type="ARBA" id="ARBA00022705"/>
    </source>
</evidence>
<dbReference type="FunFam" id="1.20.58.1030:FF:000001">
    <property type="entry name" value="DNA replication complex GINS protein PSF1"/>
    <property type="match status" value="1"/>
</dbReference>
<dbReference type="SUPFAM" id="SSF158573">
    <property type="entry name" value="GINS helical bundle-like"/>
    <property type="match status" value="1"/>
</dbReference>
<dbReference type="Proteomes" id="UP000009046">
    <property type="component" value="Unassembled WGS sequence"/>
</dbReference>
<evidence type="ECO:0000256" key="1">
    <source>
        <dbReference type="ARBA" id="ARBA00004123"/>
    </source>
</evidence>
<organism>
    <name type="scientific">Pediculus humanus subsp. corporis</name>
    <name type="common">Body louse</name>
    <dbReference type="NCBI Taxonomy" id="121224"/>
    <lineage>
        <taxon>Eukaryota</taxon>
        <taxon>Metazoa</taxon>
        <taxon>Ecdysozoa</taxon>
        <taxon>Arthropoda</taxon>
        <taxon>Hexapoda</taxon>
        <taxon>Insecta</taxon>
        <taxon>Pterygota</taxon>
        <taxon>Neoptera</taxon>
        <taxon>Paraneoptera</taxon>
        <taxon>Psocodea</taxon>
        <taxon>Troctomorpha</taxon>
        <taxon>Phthiraptera</taxon>
        <taxon>Anoplura</taxon>
        <taxon>Pediculidae</taxon>
        <taxon>Pediculus</taxon>
    </lineage>
</organism>
<dbReference type="eggNOG" id="KOG3303">
    <property type="taxonomic scope" value="Eukaryota"/>
</dbReference>
<dbReference type="GeneID" id="8231872"/>
<sequence length="197" mass="22744">MFGEKSFELIKSLSRTSENIPPFNDEGIRQVLEEMNALFEENQNNVYTANSQEQPVYSSFFPSISLRHAVLERNKRCVLAYIYNRLQRIRLIRWELGSILPPEIKMNLSKNELDWFTKYSKLLAFYMSSIGDGTGLNITQDITPPQSLYVEVKSNVDYGKFELDSGDVVIIKKNGVYHLPRSQCESLIRQGVLEHIT</sequence>
<keyword evidence="7 9" id="KW-0539">Nucleus</keyword>
<keyword evidence="5" id="KW-0158">Chromosome</keyword>
<dbReference type="CTD" id="8231872"/>
<dbReference type="OrthoDB" id="10252587at2759"/>
<evidence type="ECO:0000259" key="10">
    <source>
        <dbReference type="Pfam" id="PF05916"/>
    </source>
</evidence>
<dbReference type="InParanoid" id="E0VNU1"/>
<dbReference type="VEuPathDB" id="VectorBase:PHUM345800"/>